<evidence type="ECO:0000313" key="1">
    <source>
        <dbReference type="EMBL" id="SEQ71508.1"/>
    </source>
</evidence>
<keyword evidence="2" id="KW-1185">Reference proteome</keyword>
<accession>A0A1H9IAD3</accession>
<proteinExistence type="predicted"/>
<evidence type="ECO:0000313" key="2">
    <source>
        <dbReference type="Proteomes" id="UP000199647"/>
    </source>
</evidence>
<dbReference type="OrthoDB" id="7385427at2"/>
<dbReference type="RefSeq" id="WP_092496606.1">
    <property type="nucleotide sequence ID" value="NZ_FOFG01000007.1"/>
</dbReference>
<protein>
    <submittedName>
        <fullName evidence="1">Uncharacterized protein</fullName>
    </submittedName>
</protein>
<dbReference type="AlphaFoldDB" id="A0A1H9IAD3"/>
<gene>
    <name evidence="1" type="ORF">SAMN05216548_10735</name>
</gene>
<organism evidence="1 2">
    <name type="scientific">Faunimonas pinastri</name>
    <dbReference type="NCBI Taxonomy" id="1855383"/>
    <lineage>
        <taxon>Bacteria</taxon>
        <taxon>Pseudomonadati</taxon>
        <taxon>Pseudomonadota</taxon>
        <taxon>Alphaproteobacteria</taxon>
        <taxon>Hyphomicrobiales</taxon>
        <taxon>Afifellaceae</taxon>
        <taxon>Faunimonas</taxon>
    </lineage>
</organism>
<dbReference type="Proteomes" id="UP000199647">
    <property type="component" value="Unassembled WGS sequence"/>
</dbReference>
<name>A0A1H9IAD3_9HYPH</name>
<reference evidence="1 2" key="1">
    <citation type="submission" date="2016-10" db="EMBL/GenBank/DDBJ databases">
        <authorList>
            <person name="de Groot N.N."/>
        </authorList>
    </citation>
    <scope>NUCLEOTIDE SEQUENCE [LARGE SCALE GENOMIC DNA]</scope>
    <source>
        <strain evidence="1 2">A52C2</strain>
    </source>
</reference>
<sequence length="98" mass="10603">MGTKNDPAPHDAYAKAEPDEPLFTLLARDPQAPFLVSIWAKVRVGDIEAAFAVFGKMMSAVGPAYAIQPDTEKATEAMYCSSDMFAWQQANGKGRVHG</sequence>
<dbReference type="STRING" id="1855383.SAMN05216548_10735"/>
<dbReference type="EMBL" id="FOFG01000007">
    <property type="protein sequence ID" value="SEQ71508.1"/>
    <property type="molecule type" value="Genomic_DNA"/>
</dbReference>